<dbReference type="InterPro" id="IPR003609">
    <property type="entry name" value="Pan_app"/>
</dbReference>
<proteinExistence type="predicted"/>
<keyword evidence="3" id="KW-1185">Reference proteome</keyword>
<dbReference type="Proteomes" id="UP000694888">
    <property type="component" value="Unplaced"/>
</dbReference>
<reference evidence="4" key="1">
    <citation type="submission" date="2025-08" db="UniProtKB">
        <authorList>
            <consortium name="RefSeq"/>
        </authorList>
    </citation>
    <scope>IDENTIFICATION</scope>
</reference>
<organism evidence="3 4">
    <name type="scientific">Aplysia californica</name>
    <name type="common">California sea hare</name>
    <dbReference type="NCBI Taxonomy" id="6500"/>
    <lineage>
        <taxon>Eukaryota</taxon>
        <taxon>Metazoa</taxon>
        <taxon>Spiralia</taxon>
        <taxon>Lophotrochozoa</taxon>
        <taxon>Mollusca</taxon>
        <taxon>Gastropoda</taxon>
        <taxon>Heterobranchia</taxon>
        <taxon>Euthyneura</taxon>
        <taxon>Tectipleura</taxon>
        <taxon>Aplysiida</taxon>
        <taxon>Aplysioidea</taxon>
        <taxon>Aplysiidae</taxon>
        <taxon>Aplysia</taxon>
    </lineage>
</organism>
<dbReference type="RefSeq" id="XP_012937918.2">
    <property type="nucleotide sequence ID" value="XM_013082464.2"/>
</dbReference>
<evidence type="ECO:0000259" key="2">
    <source>
        <dbReference type="Pfam" id="PF00024"/>
    </source>
</evidence>
<feature type="domain" description="Apple" evidence="2">
    <location>
        <begin position="10"/>
        <end position="94"/>
    </location>
</feature>
<dbReference type="GeneID" id="106011751"/>
<feature type="transmembrane region" description="Helical" evidence="1">
    <location>
        <begin position="174"/>
        <end position="196"/>
    </location>
</feature>
<keyword evidence="1" id="KW-0472">Membrane</keyword>
<evidence type="ECO:0000313" key="3">
    <source>
        <dbReference type="Proteomes" id="UP000694888"/>
    </source>
</evidence>
<sequence length="216" mass="23592">MLLFFSDTVCSMVETADTYFSGTWAGDIEYLTVSSQAECLSTCTTPANVTLGEVPCWAVEFRIPQKQCVVLRMLQKPDTLPETATGTDRSTFVKICKTVASFPEDTCSVLCKCNTDRSEVILPRTEEEFAAFAVAVAEKTKKELSVPTGNLSATIRRKESAKDERPTSTGMGGLGIAMLTLTFGSLIILDLASVFGEVQKVMDKLRPMMKKSETLV</sequence>
<dbReference type="Pfam" id="PF00024">
    <property type="entry name" value="PAN_1"/>
    <property type="match status" value="1"/>
</dbReference>
<evidence type="ECO:0000313" key="4">
    <source>
        <dbReference type="RefSeq" id="XP_012937918.2"/>
    </source>
</evidence>
<keyword evidence="1" id="KW-0812">Transmembrane</keyword>
<accession>A0ABM0ZZT6</accession>
<keyword evidence="1" id="KW-1133">Transmembrane helix</keyword>
<gene>
    <name evidence="4" type="primary">LOC106011751</name>
</gene>
<evidence type="ECO:0000256" key="1">
    <source>
        <dbReference type="SAM" id="Phobius"/>
    </source>
</evidence>
<name>A0ABM0ZZT6_APLCA</name>
<protein>
    <submittedName>
        <fullName evidence="4">Uncharacterized protein LOC106011751</fullName>
    </submittedName>
</protein>